<feature type="compositionally biased region" description="Pro residues" evidence="1">
    <location>
        <begin position="15"/>
        <end position="24"/>
    </location>
</feature>
<evidence type="ECO:0000313" key="3">
    <source>
        <dbReference type="Proteomes" id="UP000799118"/>
    </source>
</evidence>
<organism evidence="2 3">
    <name type="scientific">Gymnopus androsaceus JB14</name>
    <dbReference type="NCBI Taxonomy" id="1447944"/>
    <lineage>
        <taxon>Eukaryota</taxon>
        <taxon>Fungi</taxon>
        <taxon>Dikarya</taxon>
        <taxon>Basidiomycota</taxon>
        <taxon>Agaricomycotina</taxon>
        <taxon>Agaricomycetes</taxon>
        <taxon>Agaricomycetidae</taxon>
        <taxon>Agaricales</taxon>
        <taxon>Marasmiineae</taxon>
        <taxon>Omphalotaceae</taxon>
        <taxon>Gymnopus</taxon>
    </lineage>
</organism>
<dbReference type="EMBL" id="ML771037">
    <property type="protein sequence ID" value="KAE9382746.1"/>
    <property type="molecule type" value="Genomic_DNA"/>
</dbReference>
<protein>
    <submittedName>
        <fullName evidence="2">Uncharacterized protein</fullName>
    </submittedName>
</protein>
<dbReference type="AlphaFoldDB" id="A0A6A4GB89"/>
<dbReference type="Proteomes" id="UP000799118">
    <property type="component" value="Unassembled WGS sequence"/>
</dbReference>
<evidence type="ECO:0000313" key="2">
    <source>
        <dbReference type="EMBL" id="KAE9382746.1"/>
    </source>
</evidence>
<proteinExistence type="predicted"/>
<dbReference type="OrthoDB" id="3127307at2759"/>
<name>A0A6A4GB89_9AGAR</name>
<keyword evidence="3" id="KW-1185">Reference proteome</keyword>
<gene>
    <name evidence="2" type="ORF">BT96DRAFT_1010097</name>
</gene>
<evidence type="ECO:0000256" key="1">
    <source>
        <dbReference type="SAM" id="MobiDB-lite"/>
    </source>
</evidence>
<sequence length="282" mass="31800">MPVPVNDGMAKDSPPTSPAMPPLEPITRPSSPNNLDLDAHFITHGGLGTAQAEPTMDTKLRQIFEHRERALSLDLSLQRFNGRLTLMESVVRELIDAQARYDRWVDQIESTLAQCHLKEGTPVPSTDKTEATPISANHAHNMLTASQTSRAPQQTVVPPLIESEMLRDYESLGSSSRNTVASSSHRQLPSFQSNHREPRLFFYFVFIGHLIYPQSTPFTRADLEDVLMEFPKRRLVPHADHYDTMPSGVLRLSFSHEEDADLFVTLFLNIRTSQALGVRRYI</sequence>
<feature type="region of interest" description="Disordered" evidence="1">
    <location>
        <begin position="1"/>
        <end position="34"/>
    </location>
</feature>
<accession>A0A6A4GB89</accession>
<reference evidence="2" key="1">
    <citation type="journal article" date="2019" name="Environ. Microbiol.">
        <title>Fungal ecological strategies reflected in gene transcription - a case study of two litter decomposers.</title>
        <authorList>
            <person name="Barbi F."/>
            <person name="Kohler A."/>
            <person name="Barry K."/>
            <person name="Baskaran P."/>
            <person name="Daum C."/>
            <person name="Fauchery L."/>
            <person name="Ihrmark K."/>
            <person name="Kuo A."/>
            <person name="LaButti K."/>
            <person name="Lipzen A."/>
            <person name="Morin E."/>
            <person name="Grigoriev I.V."/>
            <person name="Henrissat B."/>
            <person name="Lindahl B."/>
            <person name="Martin F."/>
        </authorList>
    </citation>
    <scope>NUCLEOTIDE SEQUENCE</scope>
    <source>
        <strain evidence="2">JB14</strain>
    </source>
</reference>